<dbReference type="InterPro" id="IPR013083">
    <property type="entry name" value="Znf_RING/FYVE/PHD"/>
</dbReference>
<sequence>MLNRYRALNCYLEIGLARKPYKYFWQDSKYSPLPGFNFSILKSRIRNQVPSHSYKMNSEADYQKMTIPHLKEELTKRGITPDPKAKKSELIKLLQKAEEDAILNHSEDGGYGDPLSTPDEDLLNDDVLNDVLPEKLIDEVSEPTKEEEKPAPQSPAKNEKPKPAAITPPHDPLALDAKLKRAQRFGLPVAVTDPLAKAKRAERFGLAVVTSASEKEMKAKRAERFGLTGQTSPGARVLANADEETKKKLLIRAQRFGLPVNDKGKTTAPQEAVKAPAKNVGLKTSAPDMEAEAEIEALRSIFGDEISVNSNPDRSLTIVSKKVRPNDEEGVSSASIVVEFELGPKYPEVSPKVQFLNPRGISEQSQCQLVEEVTERLRETVGTPVMFDILQHCADFILEHQHSSSLACPICLCPLASTSVSATPCDHYAHSECLEQHVEHTRRQLGEKLAARGFKMCDDIDRSLRCPVCRVVIEEKVEPILQPSPPPGRRRRVSLKERETTPVRRLVQQESLTDFDFDWERWRQQQASLMIIYEKQKRKGGIIDLEEERKKNLVTEGTVVVLANEVEGLAVEPSVSGPPQTNEEIQSEHVELDVPPGFENIPRGDQAPHDSHKRGTHVQRGRGRGRRFNDGHYYRGGSRGRGGYREQHTDQKQRGATEIEAKAQNAPKSAPPYKQTTDEASSSIQQHREAVQSSSGPRRYPRHFGRYHKAGYSARNDAERAPPVLSEH</sequence>
<dbReference type="PROSITE" id="PS50908">
    <property type="entry name" value="RWD"/>
    <property type="match status" value="1"/>
</dbReference>
<feature type="compositionally biased region" description="Basic residues" evidence="4">
    <location>
        <begin position="611"/>
        <end position="626"/>
    </location>
</feature>
<dbReference type="SMART" id="SM00591">
    <property type="entry name" value="RWD"/>
    <property type="match status" value="1"/>
</dbReference>
<evidence type="ECO:0000313" key="9">
    <source>
        <dbReference type="WBParaSite" id="HPLM_0000992301-mRNA-1"/>
    </source>
</evidence>
<evidence type="ECO:0000256" key="1">
    <source>
        <dbReference type="ARBA" id="ARBA00022771"/>
    </source>
</evidence>
<name>A0A0N4WGI6_HAEPC</name>
<dbReference type="InterPro" id="IPR006575">
    <property type="entry name" value="RWD_dom"/>
</dbReference>
<accession>A0A0N4WGI6</accession>
<dbReference type="CDD" id="cd12935">
    <property type="entry name" value="LEM_like"/>
    <property type="match status" value="1"/>
</dbReference>
<evidence type="ECO:0000256" key="4">
    <source>
        <dbReference type="SAM" id="MobiDB-lite"/>
    </source>
</evidence>
<evidence type="ECO:0000256" key="2">
    <source>
        <dbReference type="ARBA" id="ARBA00022833"/>
    </source>
</evidence>
<evidence type="ECO:0000313" key="8">
    <source>
        <dbReference type="Proteomes" id="UP000268014"/>
    </source>
</evidence>
<gene>
    <name evidence="7" type="ORF">HPLM_LOCUS9915</name>
</gene>
<dbReference type="PROSITE" id="PS50089">
    <property type="entry name" value="ZF_RING_2"/>
    <property type="match status" value="1"/>
</dbReference>
<dbReference type="Gene3D" id="3.10.110.10">
    <property type="entry name" value="Ubiquitin Conjugating Enzyme"/>
    <property type="match status" value="1"/>
</dbReference>
<dbReference type="GO" id="GO:0005634">
    <property type="term" value="C:nucleus"/>
    <property type="evidence" value="ECO:0007669"/>
    <property type="project" value="TreeGrafter"/>
</dbReference>
<dbReference type="GO" id="GO:0008270">
    <property type="term" value="F:zinc ion binding"/>
    <property type="evidence" value="ECO:0007669"/>
    <property type="project" value="UniProtKB-KW"/>
</dbReference>
<dbReference type="GO" id="GO:0016567">
    <property type="term" value="P:protein ubiquitination"/>
    <property type="evidence" value="ECO:0007669"/>
    <property type="project" value="TreeGrafter"/>
</dbReference>
<reference evidence="7 8" key="2">
    <citation type="submission" date="2018-11" db="EMBL/GenBank/DDBJ databases">
        <authorList>
            <consortium name="Pathogen Informatics"/>
        </authorList>
    </citation>
    <scope>NUCLEOTIDE SEQUENCE [LARGE SCALE GENOMIC DNA]</scope>
    <source>
        <strain evidence="7 8">MHpl1</strain>
    </source>
</reference>
<feature type="compositionally biased region" description="Basic residues" evidence="4">
    <location>
        <begin position="699"/>
        <end position="709"/>
    </location>
</feature>
<evidence type="ECO:0000259" key="6">
    <source>
        <dbReference type="PROSITE" id="PS50908"/>
    </source>
</evidence>
<dbReference type="PANTHER" id="PTHR13198">
    <property type="entry name" value="RING FINGER PROTEIN 25"/>
    <property type="match status" value="1"/>
</dbReference>
<feature type="compositionally biased region" description="Basic and acidic residues" evidence="4">
    <location>
        <begin position="716"/>
        <end position="728"/>
    </location>
</feature>
<dbReference type="Pfam" id="PF18592">
    <property type="entry name" value="Tho1_MOS11_C"/>
    <property type="match status" value="1"/>
</dbReference>
<proteinExistence type="predicted"/>
<dbReference type="EMBL" id="UZAF01017172">
    <property type="protein sequence ID" value="VDO38733.1"/>
    <property type="molecule type" value="Genomic_DNA"/>
</dbReference>
<dbReference type="STRING" id="6290.A0A0N4WGI6"/>
<evidence type="ECO:0000259" key="5">
    <source>
        <dbReference type="PROSITE" id="PS50089"/>
    </source>
</evidence>
<dbReference type="OrthoDB" id="432311at2759"/>
<dbReference type="SUPFAM" id="SSF57850">
    <property type="entry name" value="RING/U-box"/>
    <property type="match status" value="1"/>
</dbReference>
<feature type="region of interest" description="Disordered" evidence="4">
    <location>
        <begin position="104"/>
        <end position="124"/>
    </location>
</feature>
<dbReference type="Proteomes" id="UP000268014">
    <property type="component" value="Unassembled WGS sequence"/>
</dbReference>
<dbReference type="PANTHER" id="PTHR13198:SF4">
    <property type="entry name" value="E3 UBIQUITIN-PROTEIN LIGASE RNF25"/>
    <property type="match status" value="1"/>
</dbReference>
<dbReference type="SMART" id="SM00184">
    <property type="entry name" value="RING"/>
    <property type="match status" value="1"/>
</dbReference>
<dbReference type="InterPro" id="IPR039133">
    <property type="entry name" value="RNF25"/>
</dbReference>
<protein>
    <submittedName>
        <fullName evidence="9">RING-type domain-containing protein</fullName>
    </submittedName>
</protein>
<dbReference type="InterPro" id="IPR001841">
    <property type="entry name" value="Znf_RING"/>
</dbReference>
<dbReference type="Gene3D" id="1.10.720.30">
    <property type="entry name" value="SAP domain"/>
    <property type="match status" value="1"/>
</dbReference>
<dbReference type="OMA" id="ILQHCAD"/>
<feature type="compositionally biased region" description="Basic and acidic residues" evidence="4">
    <location>
        <begin position="136"/>
        <end position="150"/>
    </location>
</feature>
<dbReference type="Pfam" id="PF05773">
    <property type="entry name" value="RWD"/>
    <property type="match status" value="1"/>
</dbReference>
<feature type="region of interest" description="Disordered" evidence="4">
    <location>
        <begin position="594"/>
        <end position="728"/>
    </location>
</feature>
<dbReference type="InterPro" id="IPR036361">
    <property type="entry name" value="SAP_dom_sf"/>
</dbReference>
<keyword evidence="8" id="KW-1185">Reference proteome</keyword>
<keyword evidence="2" id="KW-0862">Zinc</keyword>
<dbReference type="AlphaFoldDB" id="A0A0N4WGI6"/>
<dbReference type="WBParaSite" id="HPLM_0000992301-mRNA-1">
    <property type="protein sequence ID" value="HPLM_0000992301-mRNA-1"/>
    <property type="gene ID" value="HPLM_0000992301"/>
</dbReference>
<keyword evidence="1 3" id="KW-0863">Zinc-finger</keyword>
<dbReference type="InterPro" id="IPR040746">
    <property type="entry name" value="THO1_MOS11_C"/>
</dbReference>
<dbReference type="CDD" id="cd23823">
    <property type="entry name" value="RWD_GCN2"/>
    <property type="match status" value="1"/>
</dbReference>
<evidence type="ECO:0000256" key="3">
    <source>
        <dbReference type="PROSITE-ProRule" id="PRU00175"/>
    </source>
</evidence>
<dbReference type="GO" id="GO:0061630">
    <property type="term" value="F:ubiquitin protein ligase activity"/>
    <property type="evidence" value="ECO:0007669"/>
    <property type="project" value="InterPro"/>
</dbReference>
<reference evidence="9" key="1">
    <citation type="submission" date="2017-02" db="UniProtKB">
        <authorList>
            <consortium name="WormBaseParasite"/>
        </authorList>
    </citation>
    <scope>IDENTIFICATION</scope>
</reference>
<feature type="compositionally biased region" description="Polar residues" evidence="4">
    <location>
        <begin position="674"/>
        <end position="696"/>
    </location>
</feature>
<organism evidence="9">
    <name type="scientific">Haemonchus placei</name>
    <name type="common">Barber's pole worm</name>
    <dbReference type="NCBI Taxonomy" id="6290"/>
    <lineage>
        <taxon>Eukaryota</taxon>
        <taxon>Metazoa</taxon>
        <taxon>Ecdysozoa</taxon>
        <taxon>Nematoda</taxon>
        <taxon>Chromadorea</taxon>
        <taxon>Rhabditida</taxon>
        <taxon>Rhabditina</taxon>
        <taxon>Rhabditomorpha</taxon>
        <taxon>Strongyloidea</taxon>
        <taxon>Trichostrongylidae</taxon>
        <taxon>Haemonchus</taxon>
    </lineage>
</organism>
<feature type="domain" description="RING-type" evidence="5">
    <location>
        <begin position="408"/>
        <end position="470"/>
    </location>
</feature>
<dbReference type="InterPro" id="IPR016135">
    <property type="entry name" value="UBQ-conjugating_enzyme/RWD"/>
</dbReference>
<dbReference type="Gene3D" id="3.30.40.10">
    <property type="entry name" value="Zinc/RING finger domain, C3HC4 (zinc finger)"/>
    <property type="match status" value="1"/>
</dbReference>
<feature type="region of interest" description="Disordered" evidence="4">
    <location>
        <begin position="136"/>
        <end position="171"/>
    </location>
</feature>
<feature type="compositionally biased region" description="Basic and acidic residues" evidence="4">
    <location>
        <begin position="643"/>
        <end position="661"/>
    </location>
</feature>
<keyword evidence="1 3" id="KW-0479">Metal-binding</keyword>
<evidence type="ECO:0000313" key="7">
    <source>
        <dbReference type="EMBL" id="VDO38733.1"/>
    </source>
</evidence>
<feature type="domain" description="RWD" evidence="6">
    <location>
        <begin position="293"/>
        <end position="400"/>
    </location>
</feature>
<dbReference type="SUPFAM" id="SSF54495">
    <property type="entry name" value="UBC-like"/>
    <property type="match status" value="1"/>
</dbReference>